<evidence type="ECO:0000313" key="3">
    <source>
        <dbReference type="Proteomes" id="UP000594638"/>
    </source>
</evidence>
<organism evidence="2 3">
    <name type="scientific">Olea europaea subsp. europaea</name>
    <dbReference type="NCBI Taxonomy" id="158383"/>
    <lineage>
        <taxon>Eukaryota</taxon>
        <taxon>Viridiplantae</taxon>
        <taxon>Streptophyta</taxon>
        <taxon>Embryophyta</taxon>
        <taxon>Tracheophyta</taxon>
        <taxon>Spermatophyta</taxon>
        <taxon>Magnoliopsida</taxon>
        <taxon>eudicotyledons</taxon>
        <taxon>Gunneridae</taxon>
        <taxon>Pentapetalae</taxon>
        <taxon>asterids</taxon>
        <taxon>lamiids</taxon>
        <taxon>Lamiales</taxon>
        <taxon>Oleaceae</taxon>
        <taxon>Oleeae</taxon>
        <taxon>Olea</taxon>
    </lineage>
</organism>
<proteinExistence type="predicted"/>
<accession>A0A8S0TH88</accession>
<dbReference type="InterPro" id="IPR039539">
    <property type="entry name" value="Ras_GTPase_bind_prot"/>
</dbReference>
<evidence type="ECO:0000313" key="2">
    <source>
        <dbReference type="EMBL" id="CAA3004949.1"/>
    </source>
</evidence>
<feature type="region of interest" description="Disordered" evidence="1">
    <location>
        <begin position="39"/>
        <end position="116"/>
    </location>
</feature>
<dbReference type="GO" id="GO:0003729">
    <property type="term" value="F:mRNA binding"/>
    <property type="evidence" value="ECO:0007669"/>
    <property type="project" value="TreeGrafter"/>
</dbReference>
<dbReference type="EMBL" id="CACTIH010006983">
    <property type="protein sequence ID" value="CAA3004949.1"/>
    <property type="molecule type" value="Genomic_DNA"/>
</dbReference>
<dbReference type="GO" id="GO:0005829">
    <property type="term" value="C:cytosol"/>
    <property type="evidence" value="ECO:0007669"/>
    <property type="project" value="TreeGrafter"/>
</dbReference>
<dbReference type="CDD" id="cd00590">
    <property type="entry name" value="RRM_SF"/>
    <property type="match status" value="1"/>
</dbReference>
<dbReference type="PANTHER" id="PTHR10693:SF75">
    <property type="entry name" value="NUCLEAR TRANSPORT FACTOR 2"/>
    <property type="match status" value="1"/>
</dbReference>
<dbReference type="Gramene" id="OE9A003248T2">
    <property type="protein sequence ID" value="OE9A003248C2"/>
    <property type="gene ID" value="OE9A003248"/>
</dbReference>
<dbReference type="GO" id="GO:1990904">
    <property type="term" value="C:ribonucleoprotein complex"/>
    <property type="evidence" value="ECO:0007669"/>
    <property type="project" value="TreeGrafter"/>
</dbReference>
<sequence>DGFCCGFVEFESSDAARRAVEAHHVTFGEKEAYIMYKRSNRGGNREGTSVPARGGFRNGNFMGRENVEVNNRRFQNGNQTHFRKGKTSTSQRSTEVDHFTSEKEGQGMVASNGVLN</sequence>
<evidence type="ECO:0000256" key="1">
    <source>
        <dbReference type="SAM" id="MobiDB-lite"/>
    </source>
</evidence>
<reference evidence="2 3" key="1">
    <citation type="submission" date="2019-12" db="EMBL/GenBank/DDBJ databases">
        <authorList>
            <person name="Alioto T."/>
            <person name="Alioto T."/>
            <person name="Gomez Garrido J."/>
        </authorList>
    </citation>
    <scope>NUCLEOTIDE SEQUENCE [LARGE SCALE GENOMIC DNA]</scope>
</reference>
<dbReference type="InterPro" id="IPR035979">
    <property type="entry name" value="RBD_domain_sf"/>
</dbReference>
<feature type="compositionally biased region" description="Low complexity" evidence="1">
    <location>
        <begin position="53"/>
        <end position="64"/>
    </location>
</feature>
<feature type="non-terminal residue" evidence="2">
    <location>
        <position position="1"/>
    </location>
</feature>
<dbReference type="Gene3D" id="3.30.70.330">
    <property type="match status" value="1"/>
</dbReference>
<dbReference type="AlphaFoldDB" id="A0A8S0TH88"/>
<gene>
    <name evidence="2" type="ORF">OLEA9_A003248</name>
</gene>
<dbReference type="SUPFAM" id="SSF54928">
    <property type="entry name" value="RNA-binding domain, RBD"/>
    <property type="match status" value="1"/>
</dbReference>
<protein>
    <submittedName>
        <fullName evidence="2">Ras GTPase-activating -binding 1</fullName>
    </submittedName>
</protein>
<dbReference type="OrthoDB" id="339151at2759"/>
<dbReference type="PANTHER" id="PTHR10693">
    <property type="entry name" value="RAS GTPASE-ACTIVATING PROTEIN-BINDING PROTEIN"/>
    <property type="match status" value="1"/>
</dbReference>
<dbReference type="InterPro" id="IPR012677">
    <property type="entry name" value="Nucleotide-bd_a/b_plait_sf"/>
</dbReference>
<keyword evidence="3" id="KW-1185">Reference proteome</keyword>
<name>A0A8S0TH88_OLEEU</name>
<comment type="caution">
    <text evidence="2">The sequence shown here is derived from an EMBL/GenBank/DDBJ whole genome shotgun (WGS) entry which is preliminary data.</text>
</comment>
<feature type="compositionally biased region" description="Basic and acidic residues" evidence="1">
    <location>
        <begin position="94"/>
        <end position="105"/>
    </location>
</feature>
<dbReference type="Proteomes" id="UP000594638">
    <property type="component" value="Unassembled WGS sequence"/>
</dbReference>